<comment type="subunit">
    <text evidence="2">Homotrimer.</text>
</comment>
<dbReference type="PRINTS" id="PR00182">
    <property type="entry name" value="ECOLNEIPORIN"/>
</dbReference>
<dbReference type="OrthoDB" id="8982743at2"/>
<dbReference type="PANTHER" id="PTHR34501">
    <property type="entry name" value="PROTEIN YDDL-RELATED"/>
    <property type="match status" value="1"/>
</dbReference>
<sequence>MKTNSFKMGRLLPCAAALACMPAFAQSTVTLYGAVDDALTYVSNQKGHSNVYMRQGNLYASKFGLQGKEDLGNGTTAIFDLQNGFDLNTGALSSSGLMFNRQAYVGLQNARFGTLTAGRQYTPYYMFVGPLTGSSWLTGATGAHPGDIDGLDTTVRINNSLVYTSPNWGGFQASAMYALGGIAGSTGKGQTYSGALRYLNGPVTLSLGYLRMNNAQQTTGFDPASTGSFGVSALNAGYVSAKAIQHVAAAGNYTLGNLTLGLSYSNVEYRSGAHSLFGSTAVFNTYAALGVYRFTPQFDAGAGVAFTAASKSNGIGSAARYAQYSLKEAYHLSKRTTLYALQGYQHASGQTLNAAGSIVDAAPSVGDSQNGTPSATHGQFVGMLGIATLF</sequence>
<feature type="domain" description="Porin" evidence="12">
    <location>
        <begin position="15"/>
        <end position="348"/>
    </location>
</feature>
<dbReference type="InterPro" id="IPR001702">
    <property type="entry name" value="Porin_Gram-ve"/>
</dbReference>
<evidence type="ECO:0000256" key="2">
    <source>
        <dbReference type="ARBA" id="ARBA00011233"/>
    </source>
</evidence>
<dbReference type="GO" id="GO:0046930">
    <property type="term" value="C:pore complex"/>
    <property type="evidence" value="ECO:0007669"/>
    <property type="project" value="UniProtKB-KW"/>
</dbReference>
<evidence type="ECO:0000256" key="4">
    <source>
        <dbReference type="ARBA" id="ARBA00022452"/>
    </source>
</evidence>
<dbReference type="GO" id="GO:0015288">
    <property type="term" value="F:porin activity"/>
    <property type="evidence" value="ECO:0007669"/>
    <property type="project" value="UniProtKB-KW"/>
</dbReference>
<keyword evidence="9" id="KW-0472">Membrane</keyword>
<dbReference type="SUPFAM" id="SSF56935">
    <property type="entry name" value="Porins"/>
    <property type="match status" value="1"/>
</dbReference>
<dbReference type="Proteomes" id="UP000235616">
    <property type="component" value="Unassembled WGS sequence"/>
</dbReference>
<evidence type="ECO:0000313" key="14">
    <source>
        <dbReference type="Proteomes" id="UP000235616"/>
    </source>
</evidence>
<dbReference type="InterPro" id="IPR033900">
    <property type="entry name" value="Gram_neg_porin_domain"/>
</dbReference>
<name>A0A2N7VUQ0_9BURK</name>
<dbReference type="RefSeq" id="WP_102645263.1">
    <property type="nucleotide sequence ID" value="NZ_PNYA01000007.1"/>
</dbReference>
<evidence type="ECO:0000256" key="9">
    <source>
        <dbReference type="ARBA" id="ARBA00023136"/>
    </source>
</evidence>
<organism evidence="13 14">
    <name type="scientific">Trinickia dabaoshanensis</name>
    <dbReference type="NCBI Taxonomy" id="564714"/>
    <lineage>
        <taxon>Bacteria</taxon>
        <taxon>Pseudomonadati</taxon>
        <taxon>Pseudomonadota</taxon>
        <taxon>Betaproteobacteria</taxon>
        <taxon>Burkholderiales</taxon>
        <taxon>Burkholderiaceae</taxon>
        <taxon>Trinickia</taxon>
    </lineage>
</organism>
<accession>A0A2N7VUQ0</accession>
<comment type="caution">
    <text evidence="13">The sequence shown here is derived from an EMBL/GenBank/DDBJ whole genome shotgun (WGS) entry which is preliminary data.</text>
</comment>
<protein>
    <submittedName>
        <fullName evidence="13">Porin</fullName>
    </submittedName>
</protein>
<evidence type="ECO:0000256" key="8">
    <source>
        <dbReference type="ARBA" id="ARBA00023114"/>
    </source>
</evidence>
<dbReference type="Pfam" id="PF13609">
    <property type="entry name" value="Porin_4"/>
    <property type="match status" value="1"/>
</dbReference>
<keyword evidence="8" id="KW-0626">Porin</keyword>
<evidence type="ECO:0000256" key="1">
    <source>
        <dbReference type="ARBA" id="ARBA00004571"/>
    </source>
</evidence>
<feature type="signal peptide" evidence="11">
    <location>
        <begin position="1"/>
        <end position="25"/>
    </location>
</feature>
<keyword evidence="6 11" id="KW-0732">Signal</keyword>
<dbReference type="InterPro" id="IPR050298">
    <property type="entry name" value="Gram-neg_bact_OMP"/>
</dbReference>
<keyword evidence="7" id="KW-0406">Ion transport</keyword>
<dbReference type="GO" id="GO:0009279">
    <property type="term" value="C:cell outer membrane"/>
    <property type="evidence" value="ECO:0007669"/>
    <property type="project" value="UniProtKB-SubCell"/>
</dbReference>
<evidence type="ECO:0000256" key="10">
    <source>
        <dbReference type="ARBA" id="ARBA00023237"/>
    </source>
</evidence>
<evidence type="ECO:0000256" key="5">
    <source>
        <dbReference type="ARBA" id="ARBA00022692"/>
    </source>
</evidence>
<dbReference type="PRINTS" id="PR00184">
    <property type="entry name" value="NEISSPPORIN"/>
</dbReference>
<evidence type="ECO:0000313" key="13">
    <source>
        <dbReference type="EMBL" id="PMS20882.1"/>
    </source>
</evidence>
<keyword evidence="4" id="KW-1134">Transmembrane beta strand</keyword>
<dbReference type="AlphaFoldDB" id="A0A2N7VUQ0"/>
<dbReference type="PANTHER" id="PTHR34501:SF9">
    <property type="entry name" value="MAJOR OUTER MEMBRANE PROTEIN P.IA"/>
    <property type="match status" value="1"/>
</dbReference>
<dbReference type="InterPro" id="IPR002299">
    <property type="entry name" value="Porin_Neis"/>
</dbReference>
<feature type="chain" id="PRO_5014970411" evidence="11">
    <location>
        <begin position="26"/>
        <end position="390"/>
    </location>
</feature>
<evidence type="ECO:0000259" key="12">
    <source>
        <dbReference type="Pfam" id="PF13609"/>
    </source>
</evidence>
<keyword evidence="3" id="KW-0813">Transport</keyword>
<evidence type="ECO:0000256" key="7">
    <source>
        <dbReference type="ARBA" id="ARBA00023065"/>
    </source>
</evidence>
<gene>
    <name evidence="13" type="ORF">C0Z18_10160</name>
</gene>
<dbReference type="Gene3D" id="2.40.160.10">
    <property type="entry name" value="Porin"/>
    <property type="match status" value="1"/>
</dbReference>
<evidence type="ECO:0000256" key="11">
    <source>
        <dbReference type="SAM" id="SignalP"/>
    </source>
</evidence>
<comment type="subcellular location">
    <subcellularLocation>
        <location evidence="1">Cell outer membrane</location>
        <topology evidence="1">Multi-pass membrane protein</topology>
    </subcellularLocation>
</comment>
<dbReference type="InterPro" id="IPR023614">
    <property type="entry name" value="Porin_dom_sf"/>
</dbReference>
<proteinExistence type="predicted"/>
<dbReference type="CDD" id="cd00342">
    <property type="entry name" value="gram_neg_porins"/>
    <property type="match status" value="1"/>
</dbReference>
<evidence type="ECO:0000256" key="3">
    <source>
        <dbReference type="ARBA" id="ARBA00022448"/>
    </source>
</evidence>
<keyword evidence="10" id="KW-0998">Cell outer membrane</keyword>
<dbReference type="GO" id="GO:0034220">
    <property type="term" value="P:monoatomic ion transmembrane transport"/>
    <property type="evidence" value="ECO:0007669"/>
    <property type="project" value="InterPro"/>
</dbReference>
<evidence type="ECO:0000256" key="6">
    <source>
        <dbReference type="ARBA" id="ARBA00022729"/>
    </source>
</evidence>
<keyword evidence="14" id="KW-1185">Reference proteome</keyword>
<reference evidence="13 14" key="1">
    <citation type="submission" date="2018-01" db="EMBL/GenBank/DDBJ databases">
        <title>Whole genome analyses suggest that Burkholderia sensu lato contains two further novel genera in the rhizoxinica-symbiotica group Mycetohabitans gen. nov., and Trinickia gen. nov.: implications for the evolution of diazotrophy and nodulation in the Burkholderiaceae.</title>
        <authorList>
            <person name="Estrada-de los Santos P."/>
            <person name="Palmer M."/>
            <person name="Chavez-Ramirez B."/>
            <person name="Beukes C."/>
            <person name="Steenkamp E.T."/>
            <person name="Hirsch A.M."/>
            <person name="Manyaka P."/>
            <person name="Maluk M."/>
            <person name="Lafos M."/>
            <person name="Crook M."/>
            <person name="Gross E."/>
            <person name="Simon M.F."/>
            <person name="Bueno dos Reis Junior F."/>
            <person name="Poole P.S."/>
            <person name="Venter S.N."/>
            <person name="James E.K."/>
        </authorList>
    </citation>
    <scope>NUCLEOTIDE SEQUENCE [LARGE SCALE GENOMIC DNA]</scope>
    <source>
        <strain evidence="13 14">GIMN1.004</strain>
    </source>
</reference>
<dbReference type="EMBL" id="PNYA01000007">
    <property type="protein sequence ID" value="PMS20882.1"/>
    <property type="molecule type" value="Genomic_DNA"/>
</dbReference>
<keyword evidence="5" id="KW-0812">Transmembrane</keyword>